<dbReference type="InterPro" id="IPR014757">
    <property type="entry name" value="Tscrpt_reg_IclR_C"/>
</dbReference>
<comment type="caution">
    <text evidence="6">The sequence shown here is derived from an EMBL/GenBank/DDBJ whole genome shotgun (WGS) entry which is preliminary data.</text>
</comment>
<dbReference type="SMART" id="SM00346">
    <property type="entry name" value="HTH_ICLR"/>
    <property type="match status" value="1"/>
</dbReference>
<feature type="domain" description="IclR-ED" evidence="5">
    <location>
        <begin position="90"/>
        <end position="281"/>
    </location>
</feature>
<dbReference type="InterPro" id="IPR050707">
    <property type="entry name" value="HTH_MetabolicPath_Reg"/>
</dbReference>
<dbReference type="SUPFAM" id="SSF55781">
    <property type="entry name" value="GAF domain-like"/>
    <property type="match status" value="1"/>
</dbReference>
<dbReference type="EMBL" id="JAUQOM010000001">
    <property type="protein sequence ID" value="MDO7833428.1"/>
    <property type="molecule type" value="Genomic_DNA"/>
</dbReference>
<proteinExistence type="predicted"/>
<keyword evidence="2" id="KW-0238">DNA-binding</keyword>
<name>A0ABT8ZFW4_9SPHN</name>
<dbReference type="PROSITE" id="PS51077">
    <property type="entry name" value="HTH_ICLR"/>
    <property type="match status" value="1"/>
</dbReference>
<evidence type="ECO:0000259" key="4">
    <source>
        <dbReference type="PROSITE" id="PS51077"/>
    </source>
</evidence>
<dbReference type="SUPFAM" id="SSF46785">
    <property type="entry name" value="Winged helix' DNA-binding domain"/>
    <property type="match status" value="1"/>
</dbReference>
<dbReference type="InterPro" id="IPR005471">
    <property type="entry name" value="Tscrpt_reg_IclR_N"/>
</dbReference>
<dbReference type="PANTHER" id="PTHR30136">
    <property type="entry name" value="HELIX-TURN-HELIX TRANSCRIPTIONAL REGULATOR, ICLR FAMILY"/>
    <property type="match status" value="1"/>
</dbReference>
<accession>A0ABT8ZFW4</accession>
<dbReference type="Gene3D" id="3.30.450.40">
    <property type="match status" value="1"/>
</dbReference>
<evidence type="ECO:0000256" key="3">
    <source>
        <dbReference type="ARBA" id="ARBA00023163"/>
    </source>
</evidence>
<dbReference type="PANTHER" id="PTHR30136:SF35">
    <property type="entry name" value="HTH-TYPE TRANSCRIPTIONAL REGULATOR RV1719"/>
    <property type="match status" value="1"/>
</dbReference>
<evidence type="ECO:0000313" key="6">
    <source>
        <dbReference type="EMBL" id="MDO7833428.1"/>
    </source>
</evidence>
<feature type="domain" description="HTH iclR-type" evidence="4">
    <location>
        <begin position="27"/>
        <end position="89"/>
    </location>
</feature>
<sequence length="300" mass="32889">MELSRLGRALGECWVAGHEQDETDHIVKSAGRVLRILELFDVLKREALVSEVSELLDLPQSSTSVLLRSLVVMGYLSYNAPTRAFAPTTRVALLGSWVNGPLLSDGPLIRLMHRLNVRTGQAVVLAVRNHVWSQYIHVVQATSPVRLYVVKGSRRPLACSATGLTLISDLPDSEIKRIGIRYNAEPQEVDLKVPVSQLIERVQAVRSNGYAFQHDTVTPGAGVVAMRLPQFEMTEEQLSIGLAAPTDILRENKDAFVLALHEEIAAHLTGPVVEPSLRLDTAMASSFTDSTRRDCALAAL</sequence>
<dbReference type="RefSeq" id="WP_304533984.1">
    <property type="nucleotide sequence ID" value="NZ_JAUQOM010000001.1"/>
</dbReference>
<keyword evidence="7" id="KW-1185">Reference proteome</keyword>
<evidence type="ECO:0000256" key="2">
    <source>
        <dbReference type="ARBA" id="ARBA00023125"/>
    </source>
</evidence>
<evidence type="ECO:0000313" key="7">
    <source>
        <dbReference type="Proteomes" id="UP001176471"/>
    </source>
</evidence>
<protein>
    <submittedName>
        <fullName evidence="6">Helix-turn-helix domain-containing protein</fullName>
    </submittedName>
</protein>
<dbReference type="Gene3D" id="1.10.10.10">
    <property type="entry name" value="Winged helix-like DNA-binding domain superfamily/Winged helix DNA-binding domain"/>
    <property type="match status" value="1"/>
</dbReference>
<dbReference type="PROSITE" id="PS51078">
    <property type="entry name" value="ICLR_ED"/>
    <property type="match status" value="1"/>
</dbReference>
<gene>
    <name evidence="6" type="ORF">Q4610_00045</name>
</gene>
<dbReference type="Proteomes" id="UP001176471">
    <property type="component" value="Unassembled WGS sequence"/>
</dbReference>
<dbReference type="Pfam" id="PF09339">
    <property type="entry name" value="HTH_IclR"/>
    <property type="match status" value="1"/>
</dbReference>
<evidence type="ECO:0000259" key="5">
    <source>
        <dbReference type="PROSITE" id="PS51078"/>
    </source>
</evidence>
<evidence type="ECO:0000256" key="1">
    <source>
        <dbReference type="ARBA" id="ARBA00023015"/>
    </source>
</evidence>
<dbReference type="InterPro" id="IPR036388">
    <property type="entry name" value="WH-like_DNA-bd_sf"/>
</dbReference>
<dbReference type="InterPro" id="IPR029016">
    <property type="entry name" value="GAF-like_dom_sf"/>
</dbReference>
<reference evidence="6" key="1">
    <citation type="submission" date="2023-07" db="EMBL/GenBank/DDBJ databases">
        <title>Bacterial whole genome sequence for Sphingobium sp. HBC34.</title>
        <authorList>
            <person name="Le V."/>
            <person name="Ko S.-R."/>
            <person name="Ahn C.-Y."/>
            <person name="Oh H.-M."/>
        </authorList>
    </citation>
    <scope>NUCLEOTIDE SEQUENCE</scope>
    <source>
        <strain evidence="6">HBC34</strain>
    </source>
</reference>
<dbReference type="Pfam" id="PF01614">
    <property type="entry name" value="IclR_C"/>
    <property type="match status" value="1"/>
</dbReference>
<keyword evidence="3" id="KW-0804">Transcription</keyword>
<keyword evidence="1" id="KW-0805">Transcription regulation</keyword>
<organism evidence="6 7">
    <name type="scientific">Sphingobium cyanobacteriorum</name>
    <dbReference type="NCBI Taxonomy" id="3063954"/>
    <lineage>
        <taxon>Bacteria</taxon>
        <taxon>Pseudomonadati</taxon>
        <taxon>Pseudomonadota</taxon>
        <taxon>Alphaproteobacteria</taxon>
        <taxon>Sphingomonadales</taxon>
        <taxon>Sphingomonadaceae</taxon>
        <taxon>Sphingobium</taxon>
    </lineage>
</organism>
<dbReference type="InterPro" id="IPR036390">
    <property type="entry name" value="WH_DNA-bd_sf"/>
</dbReference>